<reference evidence="1 2" key="1">
    <citation type="journal article" date="2015" name="Genome Biol. Evol.">
        <title>Comparative Genomics of a Bacterivorous Green Alga Reveals Evolutionary Causalities and Consequences of Phago-Mixotrophic Mode of Nutrition.</title>
        <authorList>
            <person name="Burns J.A."/>
            <person name="Paasch A."/>
            <person name="Narechania A."/>
            <person name="Kim E."/>
        </authorList>
    </citation>
    <scope>NUCLEOTIDE SEQUENCE [LARGE SCALE GENOMIC DNA]</scope>
    <source>
        <strain evidence="1 2">PLY_AMNH</strain>
    </source>
</reference>
<proteinExistence type="predicted"/>
<dbReference type="EMBL" id="LGRX02002292">
    <property type="protein sequence ID" value="KAK3284391.1"/>
    <property type="molecule type" value="Genomic_DNA"/>
</dbReference>
<evidence type="ECO:0000313" key="1">
    <source>
        <dbReference type="EMBL" id="KAK3284391.1"/>
    </source>
</evidence>
<protein>
    <submittedName>
        <fullName evidence="1">Uncharacterized protein</fullName>
    </submittedName>
</protein>
<comment type="caution">
    <text evidence="1">The sequence shown here is derived from an EMBL/GenBank/DDBJ whole genome shotgun (WGS) entry which is preliminary data.</text>
</comment>
<organism evidence="1 2">
    <name type="scientific">Cymbomonas tetramitiformis</name>
    <dbReference type="NCBI Taxonomy" id="36881"/>
    <lineage>
        <taxon>Eukaryota</taxon>
        <taxon>Viridiplantae</taxon>
        <taxon>Chlorophyta</taxon>
        <taxon>Pyramimonadophyceae</taxon>
        <taxon>Pyramimonadales</taxon>
        <taxon>Pyramimonadaceae</taxon>
        <taxon>Cymbomonas</taxon>
    </lineage>
</organism>
<sequence>MRQLRRRPWWPAWLRCMLSRRRLRSPWWRSLGNVALSFTAWGLITARVATSTARAFAEEGCGGDADGVQGEHIGDISETESVVSGESDLISHRPTAVHQRYLAVRRSSEPPAAEEFPPLGVSYISLARFAYSPFCIAAADVAGAA</sequence>
<dbReference type="AlphaFoldDB" id="A0AAE0GVW6"/>
<accession>A0AAE0GVW6</accession>
<name>A0AAE0GVW6_9CHLO</name>
<evidence type="ECO:0000313" key="2">
    <source>
        <dbReference type="Proteomes" id="UP001190700"/>
    </source>
</evidence>
<gene>
    <name evidence="1" type="ORF">CYMTET_7957</name>
</gene>
<keyword evidence="2" id="KW-1185">Reference proteome</keyword>
<dbReference type="Proteomes" id="UP001190700">
    <property type="component" value="Unassembled WGS sequence"/>
</dbReference>